<comment type="subcellular location">
    <subcellularLocation>
        <location evidence="1">Cytoplasm</location>
        <location evidence="1">Cytoskeleton</location>
        <location evidence="1">Microtubule organizing center</location>
        <location evidence="1">Centrosome</location>
        <location evidence="1">Centriole</location>
    </subcellularLocation>
</comment>
<keyword evidence="2" id="KW-0963">Cytoplasm</keyword>
<evidence type="ECO:0000256" key="1">
    <source>
        <dbReference type="ARBA" id="ARBA00004114"/>
    </source>
</evidence>
<evidence type="ECO:0000256" key="5">
    <source>
        <dbReference type="SAM" id="Coils"/>
    </source>
</evidence>
<evidence type="ECO:0000256" key="2">
    <source>
        <dbReference type="ARBA" id="ARBA00022490"/>
    </source>
</evidence>
<dbReference type="InterPro" id="IPR051877">
    <property type="entry name" value="Centriole_BasalBody_StrucProt"/>
</dbReference>
<feature type="non-terminal residue" evidence="6">
    <location>
        <position position="209"/>
    </location>
</feature>
<dbReference type="OrthoDB" id="10254663at2759"/>
<dbReference type="CDD" id="cd22292">
    <property type="entry name" value="cc_Cep135_MBD"/>
    <property type="match status" value="1"/>
</dbReference>
<gene>
    <name evidence="6" type="ORF">GDO86_015203</name>
</gene>
<dbReference type="GO" id="GO:0005814">
    <property type="term" value="C:centriole"/>
    <property type="evidence" value="ECO:0007669"/>
    <property type="project" value="UniProtKB-SubCell"/>
</dbReference>
<comment type="similarity">
    <text evidence="4">Belongs to the CEP135/TSGA10 family.</text>
</comment>
<keyword evidence="5" id="KW-0175">Coiled coil</keyword>
<comment type="caution">
    <text evidence="6">The sequence shown here is derived from an EMBL/GenBank/DDBJ whole genome shotgun (WGS) entry which is preliminary data.</text>
</comment>
<evidence type="ECO:0000256" key="3">
    <source>
        <dbReference type="ARBA" id="ARBA00023212"/>
    </source>
</evidence>
<dbReference type="PANTHER" id="PTHR20544:SF1">
    <property type="entry name" value="CENTROSOMAL PROTEIN 135KDA"/>
    <property type="match status" value="1"/>
</dbReference>
<protein>
    <submittedName>
        <fullName evidence="6">Uncharacterized protein</fullName>
    </submittedName>
</protein>
<dbReference type="AlphaFoldDB" id="A0A8T2JX87"/>
<name>A0A8T2JX87_9PIPI</name>
<reference evidence="6" key="1">
    <citation type="thesis" date="2020" institute="ProQuest LLC" country="789 East Eisenhower Parkway, Ann Arbor, MI, USA">
        <title>Comparative Genomics and Chromosome Evolution.</title>
        <authorList>
            <person name="Mudd A.B."/>
        </authorList>
    </citation>
    <scope>NUCLEOTIDE SEQUENCE</scope>
    <source>
        <strain evidence="6">Female2</strain>
        <tissue evidence="6">Blood</tissue>
    </source>
</reference>
<sequence length="209" mass="23981">NSEAIRIKGDLFSNVADIRDLKASLRKLEHQTADLKFLNNQYVHKIRSLEKDGKAKTERIQLLQEKNLQAVVQTPGGKKRNIPFRRQRMQIDQPVPPSGITGPPLPQSEDPYVADLLYVADDRIRELQQEVSVFKDKLDVSERVVKNLTHKVDLRDKEIERLALALDGGRSHDVISLEARYRSNEKLVAHLNLQASQYFSKFLYSLTIN</sequence>
<keyword evidence="3" id="KW-0206">Cytoskeleton</keyword>
<accession>A0A8T2JX87</accession>
<evidence type="ECO:0000313" key="6">
    <source>
        <dbReference type="EMBL" id="KAG8448010.1"/>
    </source>
</evidence>
<dbReference type="EMBL" id="JAACNH010000003">
    <property type="protein sequence ID" value="KAG8448010.1"/>
    <property type="molecule type" value="Genomic_DNA"/>
</dbReference>
<feature type="coiled-coil region" evidence="5">
    <location>
        <begin position="21"/>
        <end position="66"/>
    </location>
</feature>
<organism evidence="6 7">
    <name type="scientific">Hymenochirus boettgeri</name>
    <name type="common">Congo dwarf clawed frog</name>
    <dbReference type="NCBI Taxonomy" id="247094"/>
    <lineage>
        <taxon>Eukaryota</taxon>
        <taxon>Metazoa</taxon>
        <taxon>Chordata</taxon>
        <taxon>Craniata</taxon>
        <taxon>Vertebrata</taxon>
        <taxon>Euteleostomi</taxon>
        <taxon>Amphibia</taxon>
        <taxon>Batrachia</taxon>
        <taxon>Anura</taxon>
        <taxon>Pipoidea</taxon>
        <taxon>Pipidae</taxon>
        <taxon>Pipinae</taxon>
        <taxon>Hymenochirus</taxon>
    </lineage>
</organism>
<keyword evidence="7" id="KW-1185">Reference proteome</keyword>
<evidence type="ECO:0000313" key="7">
    <source>
        <dbReference type="Proteomes" id="UP000812440"/>
    </source>
</evidence>
<dbReference type="Proteomes" id="UP000812440">
    <property type="component" value="Chromosome 8_10"/>
</dbReference>
<evidence type="ECO:0000256" key="4">
    <source>
        <dbReference type="ARBA" id="ARBA00038123"/>
    </source>
</evidence>
<proteinExistence type="inferred from homology"/>
<dbReference type="PANTHER" id="PTHR20544">
    <property type="entry name" value="CENTROSOMAL PROTEIN CEP135"/>
    <property type="match status" value="1"/>
</dbReference>